<proteinExistence type="predicted"/>
<dbReference type="InterPro" id="IPR036875">
    <property type="entry name" value="Znf_CCHC_sf"/>
</dbReference>
<keyword evidence="5" id="KW-1185">Reference proteome</keyword>
<dbReference type="InterPro" id="IPR001878">
    <property type="entry name" value="Znf_CCHC"/>
</dbReference>
<keyword evidence="1" id="KW-0863">Zinc-finger</keyword>
<sequence length="359" mass="38095">MVVFEKRANGATKAHTGKTGKDNSGKAGQGDTGKAGQGSTGKAGEDSGEGPCQREPPVVMTVDETPSEPTRKRARSPDMEPEALVYPSLPSGLERAGGPAGLRELIDSFLSEEGRVLHRAPVAVTEADAQSVRDQQTIRTVAESVAAAMANARPMAITQLEERATANDRNLRNNMQEMIGTAEEPHVGGALFDAIRGRATAAPLREVVRQIRASSIEHDAFIQLFADAGCKVTPLALTGDDTTSEIARWGARIVLRDLGDKFAEQLLISEGYLMKQVNETMQALRGAVSDSRNTTTARALVMAGSGSGTRQPAPAAAPAPQQQGRSSVPPRPMVGPSNTMCFVCGKVGHMRFQCPNNRK</sequence>
<evidence type="ECO:0000313" key="5">
    <source>
        <dbReference type="Proteomes" id="UP000051952"/>
    </source>
</evidence>
<keyword evidence="1" id="KW-0479">Metal-binding</keyword>
<feature type="compositionally biased region" description="Basic and acidic residues" evidence="2">
    <location>
        <begin position="69"/>
        <end position="78"/>
    </location>
</feature>
<feature type="compositionally biased region" description="Gly residues" evidence="2">
    <location>
        <begin position="27"/>
        <end position="41"/>
    </location>
</feature>
<accession>A0A0S4JKA5</accession>
<name>A0A0S4JKA5_BODSA</name>
<gene>
    <name evidence="4" type="ORF">BSAL_28960c</name>
</gene>
<dbReference type="PROSITE" id="PS50158">
    <property type="entry name" value="ZF_CCHC"/>
    <property type="match status" value="1"/>
</dbReference>
<dbReference type="SUPFAM" id="SSF57756">
    <property type="entry name" value="Retrovirus zinc finger-like domains"/>
    <property type="match status" value="1"/>
</dbReference>
<dbReference type="GO" id="GO:0003676">
    <property type="term" value="F:nucleic acid binding"/>
    <property type="evidence" value="ECO:0007669"/>
    <property type="project" value="InterPro"/>
</dbReference>
<feature type="region of interest" description="Disordered" evidence="2">
    <location>
        <begin position="1"/>
        <end position="83"/>
    </location>
</feature>
<dbReference type="EMBL" id="CYKH01001866">
    <property type="protein sequence ID" value="CUG90818.1"/>
    <property type="molecule type" value="Genomic_DNA"/>
</dbReference>
<evidence type="ECO:0000259" key="3">
    <source>
        <dbReference type="PROSITE" id="PS50158"/>
    </source>
</evidence>
<dbReference type="AlphaFoldDB" id="A0A0S4JKA5"/>
<protein>
    <recommendedName>
        <fullName evidence="3">CCHC-type domain-containing protein</fullName>
    </recommendedName>
</protein>
<dbReference type="Proteomes" id="UP000051952">
    <property type="component" value="Unassembled WGS sequence"/>
</dbReference>
<feature type="compositionally biased region" description="Low complexity" evidence="2">
    <location>
        <begin position="311"/>
        <end position="323"/>
    </location>
</feature>
<dbReference type="GO" id="GO:0008270">
    <property type="term" value="F:zinc ion binding"/>
    <property type="evidence" value="ECO:0007669"/>
    <property type="project" value="UniProtKB-KW"/>
</dbReference>
<reference evidence="5" key="1">
    <citation type="submission" date="2015-09" db="EMBL/GenBank/DDBJ databases">
        <authorList>
            <consortium name="Pathogen Informatics"/>
        </authorList>
    </citation>
    <scope>NUCLEOTIDE SEQUENCE [LARGE SCALE GENOMIC DNA]</scope>
    <source>
        <strain evidence="5">Lake Konstanz</strain>
    </source>
</reference>
<feature type="region of interest" description="Disordered" evidence="2">
    <location>
        <begin position="303"/>
        <end position="335"/>
    </location>
</feature>
<evidence type="ECO:0000256" key="1">
    <source>
        <dbReference type="PROSITE-ProRule" id="PRU00047"/>
    </source>
</evidence>
<evidence type="ECO:0000313" key="4">
    <source>
        <dbReference type="EMBL" id="CUG90818.1"/>
    </source>
</evidence>
<feature type="domain" description="CCHC-type" evidence="3">
    <location>
        <begin position="341"/>
        <end position="356"/>
    </location>
</feature>
<dbReference type="VEuPathDB" id="TriTrypDB:BSAL_28960c"/>
<evidence type="ECO:0000256" key="2">
    <source>
        <dbReference type="SAM" id="MobiDB-lite"/>
    </source>
</evidence>
<organism evidence="4 5">
    <name type="scientific">Bodo saltans</name>
    <name type="common">Flagellated protozoan</name>
    <dbReference type="NCBI Taxonomy" id="75058"/>
    <lineage>
        <taxon>Eukaryota</taxon>
        <taxon>Discoba</taxon>
        <taxon>Euglenozoa</taxon>
        <taxon>Kinetoplastea</taxon>
        <taxon>Metakinetoplastina</taxon>
        <taxon>Eubodonida</taxon>
        <taxon>Bodonidae</taxon>
        <taxon>Bodo</taxon>
    </lineage>
</organism>
<keyword evidence="1" id="KW-0862">Zinc</keyword>
<dbReference type="Pfam" id="PF00098">
    <property type="entry name" value="zf-CCHC"/>
    <property type="match status" value="1"/>
</dbReference>
<dbReference type="SMART" id="SM00343">
    <property type="entry name" value="ZnF_C2HC"/>
    <property type="match status" value="1"/>
</dbReference>